<keyword evidence="2" id="KW-0812">Transmembrane</keyword>
<name>A0AA38WX27_9EURO</name>
<reference evidence="3" key="1">
    <citation type="submission" date="2022-10" db="EMBL/GenBank/DDBJ databases">
        <title>Culturing micro-colonial fungi from biological soil crusts in the Mojave desert and describing Neophaeococcomyces mojavensis, and introducing the new genera and species Taxawa tesnikishii.</title>
        <authorList>
            <person name="Kurbessoian T."/>
            <person name="Stajich J.E."/>
        </authorList>
    </citation>
    <scope>NUCLEOTIDE SEQUENCE</scope>
    <source>
        <strain evidence="3">TK_41</strain>
    </source>
</reference>
<sequence length="223" mass="24769">MSSRKSTVQADPSSSSEKDSTTMGLKAVHPPTQQVADYTHRPRLLLLTWLVISVPLVAWDTLYVHLRPLTMPGGKLHSPIWTPYALYGSVDYIYGWPAWDAHNGFTAAQSAMNIPESAFYCWYLYIVARQVADWSSKGFSKLEVRGEGVSLAVLLALLGAVMTVSKTLLYGLNEYYSGFAGVGHNPWYLLISLWIIPNGLWIVVPSYMTYVLGQEILGFMNGA</sequence>
<accession>A0AA38WX27</accession>
<keyword evidence="4" id="KW-1185">Reference proteome</keyword>
<dbReference type="PANTHER" id="PTHR37919">
    <property type="entry name" value="PROTEIN CBG05606"/>
    <property type="match status" value="1"/>
</dbReference>
<gene>
    <name evidence="3" type="ORF">H2200_012891</name>
</gene>
<evidence type="ECO:0008006" key="5">
    <source>
        <dbReference type="Google" id="ProtNLM"/>
    </source>
</evidence>
<proteinExistence type="predicted"/>
<feature type="region of interest" description="Disordered" evidence="1">
    <location>
        <begin position="1"/>
        <end position="26"/>
    </location>
</feature>
<dbReference type="Proteomes" id="UP001172673">
    <property type="component" value="Unassembled WGS sequence"/>
</dbReference>
<evidence type="ECO:0000313" key="3">
    <source>
        <dbReference type="EMBL" id="KAJ9602697.1"/>
    </source>
</evidence>
<evidence type="ECO:0000313" key="4">
    <source>
        <dbReference type="Proteomes" id="UP001172673"/>
    </source>
</evidence>
<organism evidence="3 4">
    <name type="scientific">Cladophialophora chaetospira</name>
    <dbReference type="NCBI Taxonomy" id="386627"/>
    <lineage>
        <taxon>Eukaryota</taxon>
        <taxon>Fungi</taxon>
        <taxon>Dikarya</taxon>
        <taxon>Ascomycota</taxon>
        <taxon>Pezizomycotina</taxon>
        <taxon>Eurotiomycetes</taxon>
        <taxon>Chaetothyriomycetidae</taxon>
        <taxon>Chaetothyriales</taxon>
        <taxon>Herpotrichiellaceae</taxon>
        <taxon>Cladophialophora</taxon>
    </lineage>
</organism>
<feature type="transmembrane region" description="Helical" evidence="2">
    <location>
        <begin position="44"/>
        <end position="66"/>
    </location>
</feature>
<protein>
    <recommendedName>
        <fullName evidence="5">C6 transcription factor</fullName>
    </recommendedName>
</protein>
<keyword evidence="2" id="KW-1133">Transmembrane helix</keyword>
<evidence type="ECO:0000256" key="1">
    <source>
        <dbReference type="SAM" id="MobiDB-lite"/>
    </source>
</evidence>
<evidence type="ECO:0000256" key="2">
    <source>
        <dbReference type="SAM" id="Phobius"/>
    </source>
</evidence>
<feature type="transmembrane region" description="Helical" evidence="2">
    <location>
        <begin position="187"/>
        <end position="210"/>
    </location>
</feature>
<feature type="transmembrane region" description="Helical" evidence="2">
    <location>
        <begin position="149"/>
        <end position="172"/>
    </location>
</feature>
<dbReference type="EMBL" id="JAPDRK010000025">
    <property type="protein sequence ID" value="KAJ9602697.1"/>
    <property type="molecule type" value="Genomic_DNA"/>
</dbReference>
<comment type="caution">
    <text evidence="3">The sequence shown here is derived from an EMBL/GenBank/DDBJ whole genome shotgun (WGS) entry which is preliminary data.</text>
</comment>
<keyword evidence="2" id="KW-0472">Membrane</keyword>
<dbReference type="AlphaFoldDB" id="A0AA38WX27"/>
<feature type="compositionally biased region" description="Polar residues" evidence="1">
    <location>
        <begin position="1"/>
        <end position="15"/>
    </location>
</feature>
<dbReference type="PANTHER" id="PTHR37919:SF2">
    <property type="entry name" value="EXPERA DOMAIN-CONTAINING PROTEIN"/>
    <property type="match status" value="1"/>
</dbReference>